<dbReference type="PANTHER" id="PTHR24416:SF611">
    <property type="entry name" value="TYROSINE-PROTEIN KINASE TRANSMEMBRANE RECEPTOR ROR"/>
    <property type="match status" value="1"/>
</dbReference>
<dbReference type="PANTHER" id="PTHR24416">
    <property type="entry name" value="TYROSINE-PROTEIN KINASE RECEPTOR"/>
    <property type="match status" value="1"/>
</dbReference>
<proteinExistence type="predicted"/>
<dbReference type="GO" id="GO:0004714">
    <property type="term" value="F:transmembrane receptor protein tyrosine kinase activity"/>
    <property type="evidence" value="ECO:0007669"/>
    <property type="project" value="TreeGrafter"/>
</dbReference>
<dbReference type="PROSITE" id="PS50011">
    <property type="entry name" value="PROTEIN_KINASE_DOM"/>
    <property type="match status" value="1"/>
</dbReference>
<dbReference type="InterPro" id="IPR028082">
    <property type="entry name" value="Peripla_BP_I"/>
</dbReference>
<dbReference type="InterPro" id="IPR050122">
    <property type="entry name" value="RTK"/>
</dbReference>
<dbReference type="WBParaSite" id="maker-unitig_30177-snap-gene-0.2-mRNA-1">
    <property type="protein sequence ID" value="maker-unitig_30177-snap-gene-0.2-mRNA-1"/>
    <property type="gene ID" value="maker-unitig_30177-snap-gene-0.2"/>
</dbReference>
<dbReference type="Proteomes" id="UP000095280">
    <property type="component" value="Unplaced"/>
</dbReference>
<evidence type="ECO:0000313" key="4">
    <source>
        <dbReference type="WBParaSite" id="maker-unitig_30177-snap-gene-0.2-mRNA-1"/>
    </source>
</evidence>
<evidence type="ECO:0000259" key="2">
    <source>
        <dbReference type="PROSITE" id="PS50011"/>
    </source>
</evidence>
<dbReference type="InterPro" id="IPR001245">
    <property type="entry name" value="Ser-Thr/Tyr_kinase_cat_dom"/>
</dbReference>
<dbReference type="GO" id="GO:0005524">
    <property type="term" value="F:ATP binding"/>
    <property type="evidence" value="ECO:0007669"/>
    <property type="project" value="InterPro"/>
</dbReference>
<reference evidence="4" key="1">
    <citation type="submission" date="2016-11" db="UniProtKB">
        <authorList>
            <consortium name="WormBaseParasite"/>
        </authorList>
    </citation>
    <scope>IDENTIFICATION</scope>
</reference>
<dbReference type="SMART" id="SM00219">
    <property type="entry name" value="TyrKc"/>
    <property type="match status" value="1"/>
</dbReference>
<feature type="region of interest" description="Disordered" evidence="1">
    <location>
        <begin position="363"/>
        <end position="393"/>
    </location>
</feature>
<dbReference type="InterPro" id="IPR020635">
    <property type="entry name" value="Tyr_kinase_cat_dom"/>
</dbReference>
<keyword evidence="3" id="KW-1185">Reference proteome</keyword>
<feature type="region of interest" description="Disordered" evidence="1">
    <location>
        <begin position="74"/>
        <end position="111"/>
    </location>
</feature>
<protein>
    <submittedName>
        <fullName evidence="4">Guanylate cyclase</fullName>
    </submittedName>
</protein>
<dbReference type="Gene3D" id="3.40.50.2300">
    <property type="match status" value="1"/>
</dbReference>
<dbReference type="InterPro" id="IPR000719">
    <property type="entry name" value="Prot_kinase_dom"/>
</dbReference>
<dbReference type="Pfam" id="PF07714">
    <property type="entry name" value="PK_Tyr_Ser-Thr"/>
    <property type="match status" value="2"/>
</dbReference>
<dbReference type="GO" id="GO:0005886">
    <property type="term" value="C:plasma membrane"/>
    <property type="evidence" value="ECO:0007669"/>
    <property type="project" value="TreeGrafter"/>
</dbReference>
<dbReference type="InterPro" id="IPR011009">
    <property type="entry name" value="Kinase-like_dom_sf"/>
</dbReference>
<dbReference type="SUPFAM" id="SSF53822">
    <property type="entry name" value="Periplasmic binding protein-like I"/>
    <property type="match status" value="1"/>
</dbReference>
<feature type="domain" description="Protein kinase" evidence="2">
    <location>
        <begin position="376"/>
        <end position="697"/>
    </location>
</feature>
<feature type="compositionally biased region" description="Basic and acidic residues" evidence="1">
    <location>
        <begin position="372"/>
        <end position="386"/>
    </location>
</feature>
<name>A0A1I8FDZ8_9PLAT</name>
<dbReference type="SUPFAM" id="SSF56112">
    <property type="entry name" value="Protein kinase-like (PK-like)"/>
    <property type="match status" value="1"/>
</dbReference>
<organism evidence="3 4">
    <name type="scientific">Macrostomum lignano</name>
    <dbReference type="NCBI Taxonomy" id="282301"/>
    <lineage>
        <taxon>Eukaryota</taxon>
        <taxon>Metazoa</taxon>
        <taxon>Spiralia</taxon>
        <taxon>Lophotrochozoa</taxon>
        <taxon>Platyhelminthes</taxon>
        <taxon>Rhabditophora</taxon>
        <taxon>Macrostomorpha</taxon>
        <taxon>Macrostomida</taxon>
        <taxon>Macrostomidae</taxon>
        <taxon>Macrostomum</taxon>
    </lineage>
</organism>
<accession>A0A1I8FDZ8</accession>
<dbReference type="GO" id="GO:0043235">
    <property type="term" value="C:receptor complex"/>
    <property type="evidence" value="ECO:0007669"/>
    <property type="project" value="TreeGrafter"/>
</dbReference>
<evidence type="ECO:0000313" key="3">
    <source>
        <dbReference type="Proteomes" id="UP000095280"/>
    </source>
</evidence>
<dbReference type="Gene3D" id="1.10.510.10">
    <property type="entry name" value="Transferase(Phosphotransferase) domain 1"/>
    <property type="match status" value="2"/>
</dbReference>
<dbReference type="AlphaFoldDB" id="A0A1I8FDZ8"/>
<sequence>MMAQKCGSANDIRDFASVGRRGYAHVSESAQQKKLMLTRLAAYDPQLADFLPRLRPLPAPWGLRHMSKQLAAADTGAAVASAPQADGPDGAGTPRTDHQGSGGSAVQNVSAVRQSANASSELAEADGASSVTALYRQALCTCSGLSLRLVTRGMDCDKADALQFLSNPSPLVGMIAGTCSETVGPIAEISSHSRTVVVSPTVESAVYSDVDAYPYFFRTAAQPGRLLQDCGEYLRSENCRTWRAVQCLPWDYLKRAPACTCAPPTSWRCTASENYLFILANRALDVFVNSMGEQIKKRGNGHVVVQNHVKPRPELQFVGKSSRPPSKSDSFYYGVYTTQAVQLMAARSVPVLVRRFDMTCRQGPRTLWHPRNTNDKRQSSDRDEGAAGKSSPVTSCRVQVAADGLPHRIEDQRFRIRKRRAPLTRVTGKFPQALRHRGQLHPRPSCESSSTAIYLPQTIVALISSIFPLPGRPAIHLCRPAALLSESRGAKQTQPYQQNCATRLAESRSQNNRWARAASAQSTAAKSTFCVSGVRSGWTSCAVKVMKRRPEAGGHHAVLGGGRYAVAVPPRQHRAAAGRVHRAEQPFYIVMEMCLHGDLKSFLMARRTQALTKTSPETCPAALTQYAIDIARGIDYLHNRHMNNKLGQLRWMPPESIQYMYFTVNSDMWSYAVVLYEIVTFGKFPFQHPQPAAGHQL</sequence>
<dbReference type="GO" id="GO:0007169">
    <property type="term" value="P:cell surface receptor protein tyrosine kinase signaling pathway"/>
    <property type="evidence" value="ECO:0007669"/>
    <property type="project" value="TreeGrafter"/>
</dbReference>
<evidence type="ECO:0000256" key="1">
    <source>
        <dbReference type="SAM" id="MobiDB-lite"/>
    </source>
</evidence>